<proteinExistence type="predicted"/>
<comment type="caution">
    <text evidence="1">The sequence shown here is derived from an EMBL/GenBank/DDBJ whole genome shotgun (WGS) entry which is preliminary data.</text>
</comment>
<evidence type="ECO:0000313" key="1">
    <source>
        <dbReference type="EMBL" id="OWF65793.1"/>
    </source>
</evidence>
<dbReference type="EMBL" id="NAIA01000003">
    <property type="protein sequence ID" value="OWF65793.1"/>
    <property type="molecule type" value="Genomic_DNA"/>
</dbReference>
<dbReference type="RefSeq" id="WP_087910029.1">
    <property type="nucleotide sequence ID" value="NZ_NAIA01000003.1"/>
</dbReference>
<evidence type="ECO:0000313" key="2">
    <source>
        <dbReference type="Proteomes" id="UP000196880"/>
    </source>
</evidence>
<dbReference type="AlphaFoldDB" id="A0A210RXP4"/>
<dbReference type="OrthoDB" id="9135591at2"/>
<name>A0A210RXP4_9BURK</name>
<reference evidence="1 2" key="1">
    <citation type="submission" date="2017-03" db="EMBL/GenBank/DDBJ databases">
        <title>New species Polynucleobacter sp. MWH-EgelM1-30-B4.</title>
        <authorList>
            <person name="Hahn M.W."/>
        </authorList>
    </citation>
    <scope>NUCLEOTIDE SEQUENCE [LARGE SCALE GENOMIC DNA]</scope>
    <source>
        <strain evidence="1 2">MWH-EgelM1-30-B4</strain>
    </source>
</reference>
<sequence length="122" mass="13022">MVAYFSSKYLKRFQTAFSVALLLFCLLGTHWVGFSHSISHAGLHSQSIEQCSADDSVAGLTHSSDACHLFDALTLAGFVPVGDSDVVRHSAHAPAKIASVDLVLIESTTASYQSRAPPAFIL</sequence>
<keyword evidence="2" id="KW-1185">Reference proteome</keyword>
<dbReference type="Proteomes" id="UP000196880">
    <property type="component" value="Unassembled WGS sequence"/>
</dbReference>
<organism evidence="1 2">
    <name type="scientific">Polynucleobacter hirudinilacicola</name>
    <dbReference type="NCBI Taxonomy" id="1743166"/>
    <lineage>
        <taxon>Bacteria</taxon>
        <taxon>Pseudomonadati</taxon>
        <taxon>Pseudomonadota</taxon>
        <taxon>Betaproteobacteria</taxon>
        <taxon>Burkholderiales</taxon>
        <taxon>Burkholderiaceae</taxon>
        <taxon>Polynucleobacter</taxon>
    </lineage>
</organism>
<accession>A0A210RXP4</accession>
<protein>
    <submittedName>
        <fullName evidence="1">Uncharacterized protein</fullName>
    </submittedName>
</protein>
<gene>
    <name evidence="1" type="ORF">B6A14_08490</name>
</gene>